<feature type="region of interest" description="Disordered" evidence="1">
    <location>
        <begin position="99"/>
        <end position="126"/>
    </location>
</feature>
<reference evidence="2" key="1">
    <citation type="submission" date="2023-10" db="EMBL/GenBank/DDBJ databases">
        <authorList>
            <person name="Chen Y."/>
            <person name="Shah S."/>
            <person name="Dougan E. K."/>
            <person name="Thang M."/>
            <person name="Chan C."/>
        </authorList>
    </citation>
    <scope>NUCLEOTIDE SEQUENCE [LARGE SCALE GENOMIC DNA]</scope>
</reference>
<gene>
    <name evidence="2" type="ORF">PCOR1329_LOCUS66602</name>
</gene>
<proteinExistence type="predicted"/>
<sequence length="136" mass="14671">MIGAIGVGAVRNDMQDLTTTLQEPAGTKIAFGEWWGHIKPCKGLAQWKTKLTSLGAPPETIKTIGAFKDVGELIYSHLAEDGSWNAEAMQTIKITKTDTTQTTEMTNTKSFQGASAPQAHGTPPGGDLWCLMRLRP</sequence>
<evidence type="ECO:0000313" key="2">
    <source>
        <dbReference type="EMBL" id="CAK0884809.1"/>
    </source>
</evidence>
<dbReference type="Proteomes" id="UP001189429">
    <property type="component" value="Unassembled WGS sequence"/>
</dbReference>
<dbReference type="EMBL" id="CAUYUJ010018590">
    <property type="protein sequence ID" value="CAK0884809.1"/>
    <property type="molecule type" value="Genomic_DNA"/>
</dbReference>
<protein>
    <submittedName>
        <fullName evidence="2">Uncharacterized protein</fullName>
    </submittedName>
</protein>
<organism evidence="2 3">
    <name type="scientific">Prorocentrum cordatum</name>
    <dbReference type="NCBI Taxonomy" id="2364126"/>
    <lineage>
        <taxon>Eukaryota</taxon>
        <taxon>Sar</taxon>
        <taxon>Alveolata</taxon>
        <taxon>Dinophyceae</taxon>
        <taxon>Prorocentrales</taxon>
        <taxon>Prorocentraceae</taxon>
        <taxon>Prorocentrum</taxon>
    </lineage>
</organism>
<feature type="compositionally biased region" description="Low complexity" evidence="1">
    <location>
        <begin position="99"/>
        <end position="108"/>
    </location>
</feature>
<evidence type="ECO:0000313" key="3">
    <source>
        <dbReference type="Proteomes" id="UP001189429"/>
    </source>
</evidence>
<keyword evidence="3" id="KW-1185">Reference proteome</keyword>
<accession>A0ABN9WEN8</accession>
<evidence type="ECO:0000256" key="1">
    <source>
        <dbReference type="SAM" id="MobiDB-lite"/>
    </source>
</evidence>
<name>A0ABN9WEN8_9DINO</name>
<comment type="caution">
    <text evidence="2">The sequence shown here is derived from an EMBL/GenBank/DDBJ whole genome shotgun (WGS) entry which is preliminary data.</text>
</comment>